<dbReference type="EMBL" id="GAKP01019268">
    <property type="protein sequence ID" value="JAC39684.1"/>
    <property type="molecule type" value="Transcribed_RNA"/>
</dbReference>
<dbReference type="AlphaFoldDB" id="A0A034VB05"/>
<proteinExistence type="predicted"/>
<dbReference type="EMBL" id="GAKP01019278">
    <property type="protein sequence ID" value="JAC39674.1"/>
    <property type="molecule type" value="Transcribed_RNA"/>
</dbReference>
<evidence type="ECO:0000256" key="1">
    <source>
        <dbReference type="SAM" id="MobiDB-lite"/>
    </source>
</evidence>
<name>A0A034VB05_BACDO</name>
<organism evidence="2">
    <name type="scientific">Bactrocera dorsalis</name>
    <name type="common">Oriental fruit fly</name>
    <name type="synonym">Dacus dorsalis</name>
    <dbReference type="NCBI Taxonomy" id="27457"/>
    <lineage>
        <taxon>Eukaryota</taxon>
        <taxon>Metazoa</taxon>
        <taxon>Ecdysozoa</taxon>
        <taxon>Arthropoda</taxon>
        <taxon>Hexapoda</taxon>
        <taxon>Insecta</taxon>
        <taxon>Pterygota</taxon>
        <taxon>Neoptera</taxon>
        <taxon>Endopterygota</taxon>
        <taxon>Diptera</taxon>
        <taxon>Brachycera</taxon>
        <taxon>Muscomorpha</taxon>
        <taxon>Tephritoidea</taxon>
        <taxon>Tephritidae</taxon>
        <taxon>Bactrocera</taxon>
        <taxon>Bactrocera</taxon>
    </lineage>
</organism>
<feature type="region of interest" description="Disordered" evidence="1">
    <location>
        <begin position="39"/>
        <end position="61"/>
    </location>
</feature>
<dbReference type="EMBL" id="GAKP01019273">
    <property type="protein sequence ID" value="JAC39679.1"/>
    <property type="molecule type" value="Transcribed_RNA"/>
</dbReference>
<sequence length="106" mass="11860">MKITPSSSNSKSTELHKYRLIKMYDQNGKAVRPPVQFYIGGGDNDDKDDAPTATAHTHAHKHRHWARAELCGTTTTNTALANGHTKYFFFSPTISAKLHARLTHIQ</sequence>
<reference evidence="2" key="1">
    <citation type="journal article" date="2014" name="BMC Genomics">
        <title>Characterizing the developmental transcriptome of the oriental fruit fly, Bactrocera dorsalis (Diptera: Tephritidae) through comparative genomic analysis with Drosophila melanogaster utilizing modENCODE datasets.</title>
        <authorList>
            <person name="Geib S.M."/>
            <person name="Calla B."/>
            <person name="Hall B."/>
            <person name="Hou S."/>
            <person name="Manoukis N.C."/>
        </authorList>
    </citation>
    <scope>NUCLEOTIDE SEQUENCE</scope>
    <source>
        <strain evidence="2">Punador</strain>
    </source>
</reference>
<protein>
    <submittedName>
        <fullName evidence="2">Uncharacterized protein</fullName>
    </submittedName>
</protein>
<evidence type="ECO:0000313" key="2">
    <source>
        <dbReference type="EMBL" id="JAC39679.1"/>
    </source>
</evidence>
<accession>A0A034VB05</accession>